<protein>
    <submittedName>
        <fullName evidence="2">Exonuclease</fullName>
    </submittedName>
</protein>
<dbReference type="GO" id="GO:0004527">
    <property type="term" value="F:exonuclease activity"/>
    <property type="evidence" value="ECO:0007669"/>
    <property type="project" value="UniProtKB-KW"/>
</dbReference>
<organism evidence="2 3">
    <name type="scientific">Haloferax profundi</name>
    <dbReference type="NCBI Taxonomy" id="1544718"/>
    <lineage>
        <taxon>Archaea</taxon>
        <taxon>Methanobacteriati</taxon>
        <taxon>Methanobacteriota</taxon>
        <taxon>Stenosarchaea group</taxon>
        <taxon>Halobacteria</taxon>
        <taxon>Halobacteriales</taxon>
        <taxon>Haloferacaceae</taxon>
        <taxon>Haloferax</taxon>
    </lineage>
</organism>
<keyword evidence="2" id="KW-0269">Exonuclease</keyword>
<name>A0A0W1SWA3_9EURY</name>
<dbReference type="PANTHER" id="PTHR38462:SF1">
    <property type="entry name" value="YPRB RIBONUCLEASE H-LIKE DOMAIN-CONTAINING PROTEIN"/>
    <property type="match status" value="1"/>
</dbReference>
<dbReference type="Pfam" id="PF13482">
    <property type="entry name" value="RNase_H_2"/>
    <property type="match status" value="1"/>
</dbReference>
<dbReference type="InterPro" id="IPR012337">
    <property type="entry name" value="RNaseH-like_sf"/>
</dbReference>
<keyword evidence="2" id="KW-0540">Nuclease</keyword>
<gene>
    <name evidence="2" type="ORF">AUR66_06070</name>
</gene>
<feature type="domain" description="YprB ribonuclease H-like" evidence="1">
    <location>
        <begin position="85"/>
        <end position="234"/>
    </location>
</feature>
<evidence type="ECO:0000259" key="1">
    <source>
        <dbReference type="Pfam" id="PF13482"/>
    </source>
</evidence>
<dbReference type="InterPro" id="IPR036397">
    <property type="entry name" value="RNaseH_sf"/>
</dbReference>
<proteinExistence type="predicted"/>
<reference evidence="2 3" key="1">
    <citation type="submission" date="2015-12" db="EMBL/GenBank/DDBJ databases">
        <title>Haloferax profundi sp. nov. isolated from the Discovery deep brine-seawater interface in the Red Sea.</title>
        <authorList>
            <person name="Zhang G."/>
            <person name="Stingl U."/>
            <person name="Rashid M."/>
        </authorList>
    </citation>
    <scope>NUCLEOTIDE SEQUENCE [LARGE SCALE GENOMIC DNA]</scope>
    <source>
        <strain evidence="2 3">SB29</strain>
    </source>
</reference>
<evidence type="ECO:0000313" key="3">
    <source>
        <dbReference type="Proteomes" id="UP000053157"/>
    </source>
</evidence>
<accession>A0A0W1SWA3</accession>
<dbReference type="PANTHER" id="PTHR38462">
    <property type="entry name" value="EXONUCLEASE-LIKE PROTEIN"/>
    <property type="match status" value="1"/>
</dbReference>
<dbReference type="Gene3D" id="3.30.420.10">
    <property type="entry name" value="Ribonuclease H-like superfamily/Ribonuclease H"/>
    <property type="match status" value="1"/>
</dbReference>
<dbReference type="Proteomes" id="UP000053157">
    <property type="component" value="Unassembled WGS sequence"/>
</dbReference>
<dbReference type="OrthoDB" id="211024at2157"/>
<dbReference type="SUPFAM" id="SSF53098">
    <property type="entry name" value="Ribonuclease H-like"/>
    <property type="match status" value="1"/>
</dbReference>
<comment type="caution">
    <text evidence="2">The sequence shown here is derived from an EMBL/GenBank/DDBJ whole genome shotgun (WGS) entry which is preliminary data.</text>
</comment>
<dbReference type="RefSeq" id="WP_058570672.1">
    <property type="nucleotide sequence ID" value="NZ_LOPV01000020.1"/>
</dbReference>
<dbReference type="AlphaFoldDB" id="A0A0W1SWA3"/>
<sequence length="251" mass="28614">MRIENSFIPVRGVGERTERNLWQSGVTHWDEFDPGLVGGKTADRIESYIAEATAHLDDGNSHFFDDCFPSGERWRLYENFRDETCFFDIETTGLSPERDDVTTVSFYHGGETTTLVRGDTLTADTLAEQFSDAKLIATFNGARFDVPFLETSFDVDIDVPHVDLMYPCRTLDLTGGLKQIEKDVGIERDRPDISGRDAVRLWREYERGDDSSLETLVSYNREDTVNLERLMETVTDRLHTRACEGLDTTFV</sequence>
<keyword evidence="2" id="KW-0378">Hydrolase</keyword>
<dbReference type="EMBL" id="LOPV01000020">
    <property type="protein sequence ID" value="KTG30752.1"/>
    <property type="molecule type" value="Genomic_DNA"/>
</dbReference>
<keyword evidence="3" id="KW-1185">Reference proteome</keyword>
<evidence type="ECO:0000313" key="2">
    <source>
        <dbReference type="EMBL" id="KTG30752.1"/>
    </source>
</evidence>
<dbReference type="GO" id="GO:0003676">
    <property type="term" value="F:nucleic acid binding"/>
    <property type="evidence" value="ECO:0007669"/>
    <property type="project" value="InterPro"/>
</dbReference>
<dbReference type="InterPro" id="IPR038720">
    <property type="entry name" value="YprB_RNase_H-like_dom"/>
</dbReference>